<evidence type="ECO:0000256" key="1">
    <source>
        <dbReference type="SAM" id="MobiDB-lite"/>
    </source>
</evidence>
<feature type="region of interest" description="Disordered" evidence="1">
    <location>
        <begin position="310"/>
        <end position="332"/>
    </location>
</feature>
<reference evidence="2" key="1">
    <citation type="submission" date="2020-10" db="EMBL/GenBank/DDBJ databases">
        <authorList>
            <person name="Gilroy R."/>
        </authorList>
    </citation>
    <scope>NUCLEOTIDE SEQUENCE</scope>
    <source>
        <strain evidence="2">CHK193-30670</strain>
    </source>
</reference>
<gene>
    <name evidence="2" type="ORF">IAB68_05550</name>
</gene>
<evidence type="ECO:0000313" key="2">
    <source>
        <dbReference type="EMBL" id="HIU40746.1"/>
    </source>
</evidence>
<protein>
    <submittedName>
        <fullName evidence="2">Uncharacterized protein</fullName>
    </submittedName>
</protein>
<feature type="compositionally biased region" description="Polar residues" evidence="1">
    <location>
        <begin position="311"/>
        <end position="332"/>
    </location>
</feature>
<evidence type="ECO:0000313" key="3">
    <source>
        <dbReference type="Proteomes" id="UP000824074"/>
    </source>
</evidence>
<feature type="compositionally biased region" description="Basic and acidic residues" evidence="1">
    <location>
        <begin position="28"/>
        <end position="44"/>
    </location>
</feature>
<sequence>MSEQKDNIKNGKNIDLDGVTVRNDLSVAEKVEEKKPEEEVKAVEADANASTETSVKDEIKPDVVVAPEAKEETSETPVSPAPSINVQEEQSAQVPPIPIDIDAISQQLGNESENPTSVDLNVSQVNNPTVQTPVQDFTTPSFDTPSMPDASVNMNDSNNFPSFESNSFNQENDYNNNNSNLFNSVYDNENLNEKVTATIVTEEDEKNARSANLKAYADLYDLGPGKQISILRHFSEEAAKWVKAADRSGFVSGEMHDMARKILREYEGLKSDENQFSDDIPFQNNYSQPINQFNGNESYQNNADSKVIPFESNNSFENGYDNNQNDNGLKIA</sequence>
<feature type="region of interest" description="Disordered" evidence="1">
    <location>
        <begin position="28"/>
        <end position="96"/>
    </location>
</feature>
<dbReference type="EMBL" id="DVMT01000056">
    <property type="protein sequence ID" value="HIU40746.1"/>
    <property type="molecule type" value="Genomic_DNA"/>
</dbReference>
<comment type="caution">
    <text evidence="2">The sequence shown here is derived from an EMBL/GenBank/DDBJ whole genome shotgun (WGS) entry which is preliminary data.</text>
</comment>
<proteinExistence type="predicted"/>
<organism evidence="2 3">
    <name type="scientific">Candidatus Aphodocola excrementigallinarum</name>
    <dbReference type="NCBI Taxonomy" id="2840670"/>
    <lineage>
        <taxon>Bacteria</taxon>
        <taxon>Bacillati</taxon>
        <taxon>Bacillota</taxon>
        <taxon>Bacilli</taxon>
        <taxon>Candidatus Aphodocola</taxon>
    </lineage>
</organism>
<accession>A0A9D1IQ94</accession>
<dbReference type="Proteomes" id="UP000824074">
    <property type="component" value="Unassembled WGS sequence"/>
</dbReference>
<feature type="compositionally biased region" description="Polar residues" evidence="1">
    <location>
        <begin position="82"/>
        <end position="93"/>
    </location>
</feature>
<name>A0A9D1IQ94_9FIRM</name>
<reference evidence="2" key="2">
    <citation type="journal article" date="2021" name="PeerJ">
        <title>Extensive microbial diversity within the chicken gut microbiome revealed by metagenomics and culture.</title>
        <authorList>
            <person name="Gilroy R."/>
            <person name="Ravi A."/>
            <person name="Getino M."/>
            <person name="Pursley I."/>
            <person name="Horton D.L."/>
            <person name="Alikhan N.F."/>
            <person name="Baker D."/>
            <person name="Gharbi K."/>
            <person name="Hall N."/>
            <person name="Watson M."/>
            <person name="Adriaenssens E.M."/>
            <person name="Foster-Nyarko E."/>
            <person name="Jarju S."/>
            <person name="Secka A."/>
            <person name="Antonio M."/>
            <person name="Oren A."/>
            <person name="Chaudhuri R.R."/>
            <person name="La Ragione R."/>
            <person name="Hildebrand F."/>
            <person name="Pallen M.J."/>
        </authorList>
    </citation>
    <scope>NUCLEOTIDE SEQUENCE</scope>
    <source>
        <strain evidence="2">CHK193-30670</strain>
    </source>
</reference>
<dbReference type="AlphaFoldDB" id="A0A9D1IQ94"/>